<feature type="domain" description="EamA" evidence="13">
    <location>
        <begin position="41"/>
        <end position="109"/>
    </location>
</feature>
<keyword evidence="7 12" id="KW-0812">Transmembrane</keyword>
<evidence type="ECO:0000256" key="9">
    <source>
        <dbReference type="ARBA" id="ARBA00022989"/>
    </source>
</evidence>
<name>A0ABX1PCV0_9CYAN</name>
<evidence type="ECO:0000256" key="5">
    <source>
        <dbReference type="ARBA" id="ARBA00022519"/>
    </source>
</evidence>
<comment type="subcellular location">
    <subcellularLocation>
        <location evidence="1">Cell membrane</location>
        <topology evidence="1">Multi-pass membrane protein</topology>
    </subcellularLocation>
</comment>
<dbReference type="Gene3D" id="1.10.3730.20">
    <property type="match status" value="1"/>
</dbReference>
<keyword evidence="5" id="KW-0997">Cell inner membrane</keyword>
<keyword evidence="3" id="KW-1003">Cell membrane</keyword>
<keyword evidence="6" id="KW-0441">Lipid A biosynthesis</keyword>
<feature type="transmembrane region" description="Helical" evidence="12">
    <location>
        <begin position="66"/>
        <end position="86"/>
    </location>
</feature>
<evidence type="ECO:0000256" key="3">
    <source>
        <dbReference type="ARBA" id="ARBA00022475"/>
    </source>
</evidence>
<proteinExistence type="inferred from homology"/>
<keyword evidence="11 12" id="KW-0472">Membrane</keyword>
<keyword evidence="8" id="KW-0448">Lipopolysaccharide biosynthesis</keyword>
<dbReference type="Proteomes" id="UP000718564">
    <property type="component" value="Unassembled WGS sequence"/>
</dbReference>
<dbReference type="EMBL" id="QMEB01000153">
    <property type="protein sequence ID" value="NMG21320.1"/>
    <property type="molecule type" value="Genomic_DNA"/>
</dbReference>
<comment type="caution">
    <text evidence="14">The sequence shown here is derived from an EMBL/GenBank/DDBJ whole genome shotgun (WGS) entry which is preliminary data.</text>
</comment>
<evidence type="ECO:0000256" key="1">
    <source>
        <dbReference type="ARBA" id="ARBA00004651"/>
    </source>
</evidence>
<dbReference type="InterPro" id="IPR000390">
    <property type="entry name" value="Small_drug/metabolite_transptr"/>
</dbReference>
<feature type="transmembrane region" description="Helical" evidence="12">
    <location>
        <begin position="92"/>
        <end position="110"/>
    </location>
</feature>
<evidence type="ECO:0000256" key="10">
    <source>
        <dbReference type="ARBA" id="ARBA00023098"/>
    </source>
</evidence>
<evidence type="ECO:0000256" key="12">
    <source>
        <dbReference type="SAM" id="Phobius"/>
    </source>
</evidence>
<dbReference type="Pfam" id="PF00892">
    <property type="entry name" value="EamA"/>
    <property type="match status" value="1"/>
</dbReference>
<accession>A0ABX1PCV0</accession>
<keyword evidence="4" id="KW-0444">Lipid biosynthesis</keyword>
<comment type="similarity">
    <text evidence="2">Belongs to the EamA transporter family.</text>
</comment>
<organism evidence="14 15">
    <name type="scientific">Brasilonema bromeliae SPC951</name>
    <dbReference type="NCBI Taxonomy" id="385972"/>
    <lineage>
        <taxon>Bacteria</taxon>
        <taxon>Bacillati</taxon>
        <taxon>Cyanobacteriota</taxon>
        <taxon>Cyanophyceae</taxon>
        <taxon>Nostocales</taxon>
        <taxon>Scytonemataceae</taxon>
        <taxon>Brasilonema</taxon>
        <taxon>Bromeliae group (in: Brasilonema)</taxon>
    </lineage>
</organism>
<evidence type="ECO:0000256" key="8">
    <source>
        <dbReference type="ARBA" id="ARBA00022985"/>
    </source>
</evidence>
<reference evidence="14 15" key="1">
    <citation type="submission" date="2018-06" db="EMBL/GenBank/DDBJ databases">
        <title>Comparative genomics of Brasilonema spp. strains.</title>
        <authorList>
            <person name="Alvarenga D.O."/>
            <person name="Fiore M.F."/>
            <person name="Varani A.M."/>
        </authorList>
    </citation>
    <scope>NUCLEOTIDE SEQUENCE [LARGE SCALE GENOMIC DNA]</scope>
    <source>
        <strain evidence="14 15">SPC951</strain>
    </source>
</reference>
<evidence type="ECO:0000313" key="14">
    <source>
        <dbReference type="EMBL" id="NMG21320.1"/>
    </source>
</evidence>
<keyword evidence="9 12" id="KW-1133">Transmembrane helix</keyword>
<evidence type="ECO:0000256" key="11">
    <source>
        <dbReference type="ARBA" id="ARBA00023136"/>
    </source>
</evidence>
<protein>
    <submittedName>
        <fullName evidence="14">EamA-like transporter family protein</fullName>
    </submittedName>
</protein>
<dbReference type="SUPFAM" id="SSF103481">
    <property type="entry name" value="Multidrug resistance efflux transporter EmrE"/>
    <property type="match status" value="1"/>
</dbReference>
<dbReference type="InterPro" id="IPR000620">
    <property type="entry name" value="EamA_dom"/>
</dbReference>
<keyword evidence="10" id="KW-0443">Lipid metabolism</keyword>
<evidence type="ECO:0000256" key="4">
    <source>
        <dbReference type="ARBA" id="ARBA00022516"/>
    </source>
</evidence>
<feature type="transmembrane region" description="Helical" evidence="12">
    <location>
        <begin position="41"/>
        <end position="59"/>
    </location>
</feature>
<keyword evidence="15" id="KW-1185">Reference proteome</keyword>
<dbReference type="InterPro" id="IPR037185">
    <property type="entry name" value="EmrE-like"/>
</dbReference>
<evidence type="ECO:0000259" key="13">
    <source>
        <dbReference type="Pfam" id="PF00892"/>
    </source>
</evidence>
<evidence type="ECO:0000313" key="15">
    <source>
        <dbReference type="Proteomes" id="UP000718564"/>
    </source>
</evidence>
<dbReference type="PANTHER" id="PTHR30561">
    <property type="entry name" value="SMR FAMILY PROTON-DEPENDENT DRUG EFFLUX TRANSPORTER SUGE"/>
    <property type="match status" value="1"/>
</dbReference>
<sequence>MSVMASVGGQFFLKVGALKLGSLNPGNTIGQILSIATTPELVVGLSCYGLGAIAYILLLTKVNLSIAGPSVSLVYVFSVLMGYFIFREPIPMMRLIGLSFIVSGVILVIWQK</sequence>
<evidence type="ECO:0000256" key="6">
    <source>
        <dbReference type="ARBA" id="ARBA00022556"/>
    </source>
</evidence>
<evidence type="ECO:0000256" key="7">
    <source>
        <dbReference type="ARBA" id="ARBA00022692"/>
    </source>
</evidence>
<dbReference type="PANTHER" id="PTHR30561:SF9">
    <property type="entry name" value="4-AMINO-4-DEOXY-L-ARABINOSE-PHOSPHOUNDECAPRENOL FLIPPASE SUBUNIT ARNF-RELATED"/>
    <property type="match status" value="1"/>
</dbReference>
<gene>
    <name evidence="14" type="ORF">DP116_18450</name>
</gene>
<evidence type="ECO:0000256" key="2">
    <source>
        <dbReference type="ARBA" id="ARBA00007362"/>
    </source>
</evidence>